<keyword evidence="5" id="KW-0574">Periplasm</keyword>
<evidence type="ECO:0000313" key="7">
    <source>
        <dbReference type="EMBL" id="MBT0957231.1"/>
    </source>
</evidence>
<comment type="similarity">
    <text evidence="2">Belongs to the bacterial solute-binding protein 7 family.</text>
</comment>
<dbReference type="GO" id="GO:0055085">
    <property type="term" value="P:transmembrane transport"/>
    <property type="evidence" value="ECO:0007669"/>
    <property type="project" value="InterPro"/>
</dbReference>
<evidence type="ECO:0000256" key="1">
    <source>
        <dbReference type="ARBA" id="ARBA00004418"/>
    </source>
</evidence>
<accession>A0AAP2CRG0</accession>
<proteinExistence type="inferred from homology"/>
<dbReference type="CDD" id="cd13666">
    <property type="entry name" value="PBP2_TRAP_DctP_like_1"/>
    <property type="match status" value="1"/>
</dbReference>
<dbReference type="PANTHER" id="PTHR33376:SF7">
    <property type="entry name" value="C4-DICARBOXYLATE-BINDING PROTEIN DCTB"/>
    <property type="match status" value="1"/>
</dbReference>
<name>A0AAP2CRG0_9RHOB</name>
<evidence type="ECO:0000256" key="2">
    <source>
        <dbReference type="ARBA" id="ARBA00009023"/>
    </source>
</evidence>
<dbReference type="AlphaFoldDB" id="A0AAP2CRG0"/>
<keyword evidence="3" id="KW-0813">Transport</keyword>
<comment type="subcellular location">
    <subcellularLocation>
        <location evidence="1">Periplasm</location>
    </subcellularLocation>
</comment>
<evidence type="ECO:0000256" key="4">
    <source>
        <dbReference type="ARBA" id="ARBA00022729"/>
    </source>
</evidence>
<sequence>MKTRITKALAAAAASTALTLMAAAPALADNFTFRIGSGHPKGPAPYVTTMSDFFAAEVKRRVGEETEHTVNFVEAYGGSIAGVAETLESVQSGILDFGGFCVCFEPSKMFLHNFPYYLGFGPQKSSDAIAAARQVYDENPWLKTVMEEEYDQVFLGLGVWDNYHLGTTFEWETISDLSGVKIGGAGPNLAWLEYVNALPVQSTLPEGYLALKTGVYDGWLMVPSAYNGFKFYEPAPYYTLIGFGAMPVIMLTANQKKMESLPEEVRNIILEVGAEWEAQNGTAMDNVQDFGLGKLEENGATIKTLPESVRAEWAQSLEAFPKAQAAEAEGRGLPGLAVMQGYIEAAKAVGHDWPVEYQLQ</sequence>
<organism evidence="7 8">
    <name type="scientific">Harenicola maris</name>
    <dbReference type="NCBI Taxonomy" id="2841044"/>
    <lineage>
        <taxon>Bacteria</taxon>
        <taxon>Pseudomonadati</taxon>
        <taxon>Pseudomonadota</taxon>
        <taxon>Alphaproteobacteria</taxon>
        <taxon>Rhodobacterales</taxon>
        <taxon>Paracoccaceae</taxon>
        <taxon>Harenicola</taxon>
    </lineage>
</organism>
<evidence type="ECO:0000256" key="5">
    <source>
        <dbReference type="ARBA" id="ARBA00022764"/>
    </source>
</evidence>
<feature type="chain" id="PRO_5043026938" evidence="6">
    <location>
        <begin position="29"/>
        <end position="360"/>
    </location>
</feature>
<comment type="caution">
    <text evidence="7">The sequence shown here is derived from an EMBL/GenBank/DDBJ whole genome shotgun (WGS) entry which is preliminary data.</text>
</comment>
<dbReference type="Gene3D" id="3.40.190.170">
    <property type="entry name" value="Bacterial extracellular solute-binding protein, family 7"/>
    <property type="match status" value="1"/>
</dbReference>
<evidence type="ECO:0000256" key="6">
    <source>
        <dbReference type="SAM" id="SignalP"/>
    </source>
</evidence>
<dbReference type="InterPro" id="IPR038404">
    <property type="entry name" value="TRAP_DctP_sf"/>
</dbReference>
<dbReference type="Pfam" id="PF03480">
    <property type="entry name" value="DctP"/>
    <property type="match status" value="1"/>
</dbReference>
<evidence type="ECO:0000256" key="3">
    <source>
        <dbReference type="ARBA" id="ARBA00022448"/>
    </source>
</evidence>
<dbReference type="RefSeq" id="WP_327793407.1">
    <property type="nucleotide sequence ID" value="NZ_JADQAZ010000001.1"/>
</dbReference>
<protein>
    <submittedName>
        <fullName evidence="7">C4-dicarboxylate TRAP transporter substrate-binding protein</fullName>
    </submittedName>
</protein>
<feature type="signal peptide" evidence="6">
    <location>
        <begin position="1"/>
        <end position="28"/>
    </location>
</feature>
<gene>
    <name evidence="7" type="ORF">IV417_07535</name>
</gene>
<keyword evidence="4 6" id="KW-0732">Signal</keyword>
<reference evidence="7 8" key="1">
    <citation type="journal article" date="2021" name="Arch. Microbiol.">
        <title>Harenicola maris gen. nov., sp. nov. isolated from the Sea of Japan shallow sediments.</title>
        <authorList>
            <person name="Romanenko L.A."/>
            <person name="Kurilenko V.V."/>
            <person name="Chernysheva N.Y."/>
            <person name="Tekutyeva L.A."/>
            <person name="Velansky P.V."/>
            <person name="Svetashev V.I."/>
            <person name="Isaeva M.P."/>
        </authorList>
    </citation>
    <scope>NUCLEOTIDE SEQUENCE [LARGE SCALE GENOMIC DNA]</scope>
    <source>
        <strain evidence="7 8">KMM 3653</strain>
    </source>
</reference>
<dbReference type="EMBL" id="JADQAZ010000001">
    <property type="protein sequence ID" value="MBT0957231.1"/>
    <property type="molecule type" value="Genomic_DNA"/>
</dbReference>
<dbReference type="GO" id="GO:0042597">
    <property type="term" value="C:periplasmic space"/>
    <property type="evidence" value="ECO:0007669"/>
    <property type="project" value="UniProtKB-SubCell"/>
</dbReference>
<dbReference type="NCBIfam" id="NF037995">
    <property type="entry name" value="TRAP_S1"/>
    <property type="match status" value="1"/>
</dbReference>
<dbReference type="PANTHER" id="PTHR33376">
    <property type="match status" value="1"/>
</dbReference>
<evidence type="ECO:0000313" key="8">
    <source>
        <dbReference type="Proteomes" id="UP001315686"/>
    </source>
</evidence>
<dbReference type="InterPro" id="IPR018389">
    <property type="entry name" value="DctP_fam"/>
</dbReference>
<keyword evidence="8" id="KW-1185">Reference proteome</keyword>
<dbReference type="Proteomes" id="UP001315686">
    <property type="component" value="Unassembled WGS sequence"/>
</dbReference>